<keyword evidence="1" id="KW-1133">Transmembrane helix</keyword>
<evidence type="ECO:0000256" key="1">
    <source>
        <dbReference type="SAM" id="Phobius"/>
    </source>
</evidence>
<gene>
    <name evidence="2" type="ORF">Voc01_014610</name>
</gene>
<keyword evidence="3" id="KW-1185">Reference proteome</keyword>
<comment type="caution">
    <text evidence="2">The sequence shown here is derived from an EMBL/GenBank/DDBJ whole genome shotgun (WGS) entry which is preliminary data.</text>
</comment>
<dbReference type="RefSeq" id="WP_203926506.1">
    <property type="nucleotide sequence ID" value="NZ_BOPH01000018.1"/>
</dbReference>
<name>A0A8J3ZLJ8_9ACTN</name>
<feature type="transmembrane region" description="Helical" evidence="1">
    <location>
        <begin position="80"/>
        <end position="99"/>
    </location>
</feature>
<proteinExistence type="predicted"/>
<dbReference type="AlphaFoldDB" id="A0A8J3ZLJ8"/>
<feature type="transmembrane region" description="Helical" evidence="1">
    <location>
        <begin position="49"/>
        <end position="68"/>
    </location>
</feature>
<feature type="transmembrane region" description="Helical" evidence="1">
    <location>
        <begin position="343"/>
        <end position="365"/>
    </location>
</feature>
<protein>
    <recommendedName>
        <fullName evidence="4">Polysaccharide biosynthesis protein</fullName>
    </recommendedName>
</protein>
<feature type="transmembrane region" description="Helical" evidence="1">
    <location>
        <begin position="308"/>
        <end position="331"/>
    </location>
</feature>
<feature type="transmembrane region" description="Helical" evidence="1">
    <location>
        <begin position="105"/>
        <end position="126"/>
    </location>
</feature>
<feature type="transmembrane region" description="Helical" evidence="1">
    <location>
        <begin position="371"/>
        <end position="391"/>
    </location>
</feature>
<evidence type="ECO:0000313" key="2">
    <source>
        <dbReference type="EMBL" id="GIJ66544.1"/>
    </source>
</evidence>
<feature type="transmembrane region" description="Helical" evidence="1">
    <location>
        <begin position="12"/>
        <end position="37"/>
    </location>
</feature>
<organism evidence="2 3">
    <name type="scientific">Virgisporangium ochraceum</name>
    <dbReference type="NCBI Taxonomy" id="65505"/>
    <lineage>
        <taxon>Bacteria</taxon>
        <taxon>Bacillati</taxon>
        <taxon>Actinomycetota</taxon>
        <taxon>Actinomycetes</taxon>
        <taxon>Micromonosporales</taxon>
        <taxon>Micromonosporaceae</taxon>
        <taxon>Virgisporangium</taxon>
    </lineage>
</organism>
<feature type="transmembrane region" description="Helical" evidence="1">
    <location>
        <begin position="138"/>
        <end position="157"/>
    </location>
</feature>
<feature type="transmembrane region" description="Helical" evidence="1">
    <location>
        <begin position="281"/>
        <end position="302"/>
    </location>
</feature>
<reference evidence="2" key="1">
    <citation type="submission" date="2021-01" db="EMBL/GenBank/DDBJ databases">
        <title>Whole genome shotgun sequence of Virgisporangium ochraceum NBRC 16418.</title>
        <authorList>
            <person name="Komaki H."/>
            <person name="Tamura T."/>
        </authorList>
    </citation>
    <scope>NUCLEOTIDE SEQUENCE</scope>
    <source>
        <strain evidence="2">NBRC 16418</strain>
    </source>
</reference>
<dbReference type="Proteomes" id="UP000635606">
    <property type="component" value="Unassembled WGS sequence"/>
</dbReference>
<dbReference type="EMBL" id="BOPH01000018">
    <property type="protein sequence ID" value="GIJ66544.1"/>
    <property type="molecule type" value="Genomic_DNA"/>
</dbReference>
<feature type="transmembrane region" description="Helical" evidence="1">
    <location>
        <begin position="163"/>
        <end position="185"/>
    </location>
</feature>
<evidence type="ECO:0000313" key="3">
    <source>
        <dbReference type="Proteomes" id="UP000635606"/>
    </source>
</evidence>
<sequence length="407" mass="41786">MPNLRGLAGGRLPTLAANGTLLVSGMLSSVCVSRALAPAGRGEYVTWQAWGAGVAILAIGGLPQALVLNRRRRPPPIGPALTSTLVAALVVVVVLTVLLRPPPLLVLATVLVVVANQAGAIGPALAQWAGRMGTRFNLARLAPQLAALVAIAALLVAGDRVAAHWLVAVAGCQAAVAVAWAAVALRRASAAHRAGKSGRHDGTRLRTQTWDLFPANFATQVQYRFDLIAVAALFPHTTVAFYAVGVAAQAAVLAMGQASGMYRFANRSGASQGLRHELRHAVTFAGLAAVPLAASSVLWVPAAYGSAFAPAGLVVTVLCVAGVAQSVDYLLVHEVLRRRGAGALLRGRIPGLVTVVAGFLLARWLALPVAVLGLAPLAGYAVASVAFLRALGHRVPGVRAPEPVGVE</sequence>
<keyword evidence="1" id="KW-0812">Transmembrane</keyword>
<evidence type="ECO:0008006" key="4">
    <source>
        <dbReference type="Google" id="ProtNLM"/>
    </source>
</evidence>
<accession>A0A8J3ZLJ8</accession>
<keyword evidence="1" id="KW-0472">Membrane</keyword>